<dbReference type="AlphaFoldDB" id="A0A6L2KNR8"/>
<proteinExistence type="predicted"/>
<keyword evidence="1" id="KW-0548">Nucleotidyltransferase</keyword>
<comment type="caution">
    <text evidence="1">The sequence shown here is derived from an EMBL/GenBank/DDBJ whole genome shotgun (WGS) entry which is preliminary data.</text>
</comment>
<evidence type="ECO:0000313" key="1">
    <source>
        <dbReference type="EMBL" id="GEU51163.1"/>
    </source>
</evidence>
<sequence>MFHHGSSRGNENLIVHGFNKCPKLSKHFLDKASVSVNEMMKKPDDFVRYERDFAQTELPKCETGEQHKKSYFPPVRKDDRPFWNNYVGDARRYDNRNYDKKRDNYVPYKGRDNCAPYPPPRGEYQAWVAPVLTLKHCDYHKEKGHHTNDCHQLRRQLEAALESRKLNHLVRDVRQRGIVNQRGEAPQQAKVMMIRSLLEMMLEKKLQSDYYSEMAYQLLKLITKQVKK</sequence>
<accession>A0A6L2KNR8</accession>
<name>A0A6L2KNR8_TANCI</name>
<reference evidence="1" key="1">
    <citation type="journal article" date="2019" name="Sci. Rep.">
        <title>Draft genome of Tanacetum cinerariifolium, the natural source of mosquito coil.</title>
        <authorList>
            <person name="Yamashiro T."/>
            <person name="Shiraishi A."/>
            <person name="Satake H."/>
            <person name="Nakayama K."/>
        </authorList>
    </citation>
    <scope>NUCLEOTIDE SEQUENCE</scope>
</reference>
<protein>
    <submittedName>
        <fullName evidence="1">Reverse transcriptase domain-containing protein</fullName>
    </submittedName>
</protein>
<organism evidence="1">
    <name type="scientific">Tanacetum cinerariifolium</name>
    <name type="common">Dalmatian daisy</name>
    <name type="synonym">Chrysanthemum cinerariifolium</name>
    <dbReference type="NCBI Taxonomy" id="118510"/>
    <lineage>
        <taxon>Eukaryota</taxon>
        <taxon>Viridiplantae</taxon>
        <taxon>Streptophyta</taxon>
        <taxon>Embryophyta</taxon>
        <taxon>Tracheophyta</taxon>
        <taxon>Spermatophyta</taxon>
        <taxon>Magnoliopsida</taxon>
        <taxon>eudicotyledons</taxon>
        <taxon>Gunneridae</taxon>
        <taxon>Pentapetalae</taxon>
        <taxon>asterids</taxon>
        <taxon>campanulids</taxon>
        <taxon>Asterales</taxon>
        <taxon>Asteraceae</taxon>
        <taxon>Asteroideae</taxon>
        <taxon>Anthemideae</taxon>
        <taxon>Anthemidinae</taxon>
        <taxon>Tanacetum</taxon>
    </lineage>
</organism>
<keyword evidence="1" id="KW-0695">RNA-directed DNA polymerase</keyword>
<dbReference type="EMBL" id="BKCJ010002824">
    <property type="protein sequence ID" value="GEU51163.1"/>
    <property type="molecule type" value="Genomic_DNA"/>
</dbReference>
<keyword evidence="1" id="KW-0808">Transferase</keyword>
<gene>
    <name evidence="1" type="ORF">Tci_023141</name>
</gene>
<dbReference type="GO" id="GO:0003964">
    <property type="term" value="F:RNA-directed DNA polymerase activity"/>
    <property type="evidence" value="ECO:0007669"/>
    <property type="project" value="UniProtKB-KW"/>
</dbReference>